<organism evidence="1">
    <name type="scientific">marine metagenome</name>
    <dbReference type="NCBI Taxonomy" id="408172"/>
    <lineage>
        <taxon>unclassified sequences</taxon>
        <taxon>metagenomes</taxon>
        <taxon>ecological metagenomes</taxon>
    </lineage>
</organism>
<reference evidence="1" key="1">
    <citation type="submission" date="2018-05" db="EMBL/GenBank/DDBJ databases">
        <authorList>
            <person name="Lanie J.A."/>
            <person name="Ng W.-L."/>
            <person name="Kazmierczak K.M."/>
            <person name="Andrzejewski T.M."/>
            <person name="Davidsen T.M."/>
            <person name="Wayne K.J."/>
            <person name="Tettelin H."/>
            <person name="Glass J.I."/>
            <person name="Rusch D."/>
            <person name="Podicherti R."/>
            <person name="Tsui H.-C.T."/>
            <person name="Winkler M.E."/>
        </authorList>
    </citation>
    <scope>NUCLEOTIDE SEQUENCE</scope>
</reference>
<proteinExistence type="predicted"/>
<gene>
    <name evidence="1" type="ORF">METZ01_LOCUS465983</name>
</gene>
<feature type="non-terminal residue" evidence="1">
    <location>
        <position position="158"/>
    </location>
</feature>
<dbReference type="EMBL" id="UINC01196218">
    <property type="protein sequence ID" value="SVE13129.1"/>
    <property type="molecule type" value="Genomic_DNA"/>
</dbReference>
<name>A0A383B015_9ZZZZ</name>
<sequence length="158" mass="17698">MVWYVNYDIVRGLPWERLVIIKDRRSHRVVTPSAARAYIQTSTTSVLEVTTEVTGENGVQLSLTAAQTKDLPTGELAYDVFATCKLYGTDVEKQISKGLVNVSTTDRVTPEEDSKALELRYTQKTDFYRTFTWKDSEGDVQTVQSAYMQAKTSAGVTV</sequence>
<accession>A0A383B015</accession>
<evidence type="ECO:0000313" key="1">
    <source>
        <dbReference type="EMBL" id="SVE13129.1"/>
    </source>
</evidence>
<protein>
    <submittedName>
        <fullName evidence="1">Uncharacterized protein</fullName>
    </submittedName>
</protein>
<dbReference type="AlphaFoldDB" id="A0A383B015"/>